<gene>
    <name evidence="2" type="ORF">HMPREF9257_0565</name>
</gene>
<dbReference type="InterPro" id="IPR010982">
    <property type="entry name" value="Lambda_DNA-bd_dom_sf"/>
</dbReference>
<dbReference type="EMBL" id="AENN01000017">
    <property type="protein sequence ID" value="EFR30765.1"/>
    <property type="molecule type" value="Genomic_DNA"/>
</dbReference>
<dbReference type="InterPro" id="IPR001387">
    <property type="entry name" value="Cro/C1-type_HTH"/>
</dbReference>
<dbReference type="RefSeq" id="WP_006418925.1">
    <property type="nucleotide sequence ID" value="NZ_AENN01000017.1"/>
</dbReference>
<accession>E4KQK7</accession>
<evidence type="ECO:0000259" key="1">
    <source>
        <dbReference type="PROSITE" id="PS50943"/>
    </source>
</evidence>
<comment type="caution">
    <text evidence="2">The sequence shown here is derived from an EMBL/GenBank/DDBJ whole genome shotgun (WGS) entry which is preliminary data.</text>
</comment>
<organism evidence="2 3">
    <name type="scientific">Eremococcus coleocola ACS-139-V-Col8</name>
    <dbReference type="NCBI Taxonomy" id="908337"/>
    <lineage>
        <taxon>Bacteria</taxon>
        <taxon>Bacillati</taxon>
        <taxon>Bacillota</taxon>
        <taxon>Bacilli</taxon>
        <taxon>Lactobacillales</taxon>
        <taxon>Aerococcaceae</taxon>
        <taxon>Eremococcus</taxon>
    </lineage>
</organism>
<dbReference type="SUPFAM" id="SSF47413">
    <property type="entry name" value="lambda repressor-like DNA-binding domains"/>
    <property type="match status" value="1"/>
</dbReference>
<proteinExistence type="predicted"/>
<dbReference type="PROSITE" id="PS50943">
    <property type="entry name" value="HTH_CROC1"/>
    <property type="match status" value="1"/>
</dbReference>
<dbReference type="Pfam" id="PF13443">
    <property type="entry name" value="HTH_26"/>
    <property type="match status" value="1"/>
</dbReference>
<dbReference type="GO" id="GO:0003677">
    <property type="term" value="F:DNA binding"/>
    <property type="evidence" value="ECO:0007669"/>
    <property type="project" value="UniProtKB-KW"/>
</dbReference>
<evidence type="ECO:0000313" key="3">
    <source>
        <dbReference type="Proteomes" id="UP000005990"/>
    </source>
</evidence>
<keyword evidence="3" id="KW-1185">Reference proteome</keyword>
<evidence type="ECO:0000313" key="2">
    <source>
        <dbReference type="EMBL" id="EFR30765.1"/>
    </source>
</evidence>
<keyword evidence="2" id="KW-0238">DNA-binding</keyword>
<feature type="domain" description="HTH cro/C1-type" evidence="1">
    <location>
        <begin position="5"/>
        <end position="60"/>
    </location>
</feature>
<name>E4KQK7_9LACT</name>
<dbReference type="CDD" id="cd00093">
    <property type="entry name" value="HTH_XRE"/>
    <property type="match status" value="1"/>
</dbReference>
<dbReference type="STRING" id="908337.HMPREF9257_0565"/>
<dbReference type="AlphaFoldDB" id="E4KQK7"/>
<protein>
    <submittedName>
        <fullName evidence="2">DNA-binding helix-turn-helix protein</fullName>
    </submittedName>
</protein>
<dbReference type="OrthoDB" id="2736659at2"/>
<dbReference type="SMART" id="SM00530">
    <property type="entry name" value="HTH_XRE"/>
    <property type="match status" value="1"/>
</dbReference>
<dbReference type="Gene3D" id="1.10.260.40">
    <property type="entry name" value="lambda repressor-like DNA-binding domains"/>
    <property type="match status" value="1"/>
</dbReference>
<reference evidence="2 3" key="1">
    <citation type="submission" date="2010-10" db="EMBL/GenBank/DDBJ databases">
        <authorList>
            <person name="Durkin A.S."/>
            <person name="Madupu R."/>
            <person name="Torralba M."/>
            <person name="Gillis M."/>
            <person name="Methe B."/>
            <person name="Sutton G."/>
            <person name="Nelson K.E."/>
        </authorList>
    </citation>
    <scope>NUCLEOTIDE SEQUENCE [LARGE SCALE GENOMIC DNA]</scope>
    <source>
        <strain evidence="2 3">ACS-139-V-Col8</strain>
    </source>
</reference>
<sequence>MWKVIERLMKEKGMTPYSLAKAASITKQGLYALRDGRTKTITLEYAFKVADALDVDVNEFRKG</sequence>
<dbReference type="Proteomes" id="UP000005990">
    <property type="component" value="Unassembled WGS sequence"/>
</dbReference>